<dbReference type="GO" id="GO:0003824">
    <property type="term" value="F:catalytic activity"/>
    <property type="evidence" value="ECO:0007669"/>
    <property type="project" value="InterPro"/>
</dbReference>
<dbReference type="CDD" id="cd06558">
    <property type="entry name" value="crotonase-like"/>
    <property type="match status" value="1"/>
</dbReference>
<dbReference type="InterPro" id="IPR018376">
    <property type="entry name" value="Enoyl-CoA_hyd/isom_CS"/>
</dbReference>
<dbReference type="GeneID" id="96600895"/>
<dbReference type="Gene3D" id="3.90.226.10">
    <property type="entry name" value="2-enoyl-CoA Hydratase, Chain A, domain 1"/>
    <property type="match status" value="1"/>
</dbReference>
<dbReference type="PANTHER" id="PTHR11941:SF54">
    <property type="entry name" value="ENOYL-COA HYDRATASE, MITOCHONDRIAL"/>
    <property type="match status" value="1"/>
</dbReference>
<dbReference type="Pfam" id="PF00378">
    <property type="entry name" value="ECH_1"/>
    <property type="match status" value="1"/>
</dbReference>
<name>A0A0K9F6G0_9BACI</name>
<gene>
    <name evidence="3" type="ORF">ACZ11_22045</name>
</gene>
<dbReference type="GO" id="GO:0006635">
    <property type="term" value="P:fatty acid beta-oxidation"/>
    <property type="evidence" value="ECO:0007669"/>
    <property type="project" value="TreeGrafter"/>
</dbReference>
<dbReference type="AlphaFoldDB" id="A0A0K9F6G0"/>
<accession>A0A0K9F6G0</accession>
<evidence type="ECO:0000256" key="1">
    <source>
        <dbReference type="ARBA" id="ARBA00005254"/>
    </source>
</evidence>
<dbReference type="InterPro" id="IPR001753">
    <property type="entry name" value="Enoyl-CoA_hydra/iso"/>
</dbReference>
<protein>
    <submittedName>
        <fullName evidence="3">Enoyl-CoA hydratase</fullName>
    </submittedName>
</protein>
<comment type="similarity">
    <text evidence="1 2">Belongs to the enoyl-CoA hydratase/isomerase family.</text>
</comment>
<dbReference type="PANTHER" id="PTHR11941">
    <property type="entry name" value="ENOYL-COA HYDRATASE-RELATED"/>
    <property type="match status" value="1"/>
</dbReference>
<dbReference type="SUPFAM" id="SSF52096">
    <property type="entry name" value="ClpP/crotonase"/>
    <property type="match status" value="1"/>
</dbReference>
<proteinExistence type="inferred from homology"/>
<dbReference type="InterPro" id="IPR029045">
    <property type="entry name" value="ClpP/crotonase-like_dom_sf"/>
</dbReference>
<dbReference type="PATRIC" id="fig|582475.4.peg.3525"/>
<evidence type="ECO:0000256" key="2">
    <source>
        <dbReference type="RuleBase" id="RU003707"/>
    </source>
</evidence>
<evidence type="ECO:0000313" key="4">
    <source>
        <dbReference type="Proteomes" id="UP000037326"/>
    </source>
</evidence>
<dbReference type="RefSeq" id="WP_049668669.1">
    <property type="nucleotide sequence ID" value="NZ_LFXJ01000010.1"/>
</dbReference>
<comment type="caution">
    <text evidence="3">The sequence shown here is derived from an EMBL/GenBank/DDBJ whole genome shotgun (WGS) entry which is preliminary data.</text>
</comment>
<dbReference type="Proteomes" id="UP000037326">
    <property type="component" value="Unassembled WGS sequence"/>
</dbReference>
<dbReference type="EMBL" id="LFXJ01000010">
    <property type="protein sequence ID" value="KMY29768.1"/>
    <property type="molecule type" value="Genomic_DNA"/>
</dbReference>
<evidence type="ECO:0000313" key="3">
    <source>
        <dbReference type="EMBL" id="KMY29768.1"/>
    </source>
</evidence>
<organism evidence="3 4">
    <name type="scientific">Lysinibacillus xylanilyticus</name>
    <dbReference type="NCBI Taxonomy" id="582475"/>
    <lineage>
        <taxon>Bacteria</taxon>
        <taxon>Bacillati</taxon>
        <taxon>Bacillota</taxon>
        <taxon>Bacilli</taxon>
        <taxon>Bacillales</taxon>
        <taxon>Bacillaceae</taxon>
        <taxon>Lysinibacillus</taxon>
    </lineage>
</organism>
<reference evidence="4" key="1">
    <citation type="submission" date="2015-07" db="EMBL/GenBank/DDBJ databases">
        <authorList>
            <consortium name="Consortium for Microbial Forensics and Genomics (microFORGE)"/>
            <person name="Knight B.M."/>
            <person name="Roberts D.P."/>
            <person name="Lin D."/>
            <person name="Hari K."/>
            <person name="Fletcher J."/>
            <person name="Melcher U."/>
            <person name="Blagden T."/>
            <person name="Winegar R.A."/>
        </authorList>
    </citation>
    <scope>NUCLEOTIDE SEQUENCE [LARGE SCALE GENOMIC DNA]</scope>
    <source>
        <strain evidence="4">DSM 23493</strain>
    </source>
</reference>
<sequence>MTDLLFEVQDHVATITLNRPNAYNAFSEEMIAKWIEALETVRDSEDIRVVIVKGNGKSFCAGGDIKAMQAGEGFFQSEDDISSTGLARKNSLWKKIQRIPLLLEEIDKPVIAQVHGFAMGAGLDMALMCDIRIAAKSTKISESYINVAIVPGDGGAYYLPKLIGIDQALDMFWTARVLTAEEAKNKGVVTFVVEDHELEEYTLNYAKELASRPTTTLQFIKRAVYQSQRMDLRTALDYISSQMAIVTELDDFKEGVNAVVEKRKPVYK</sequence>
<dbReference type="PROSITE" id="PS00166">
    <property type="entry name" value="ENOYL_COA_HYDRATASE"/>
    <property type="match status" value="1"/>
</dbReference>
<dbReference type="OrthoDB" id="9775794at2"/>